<evidence type="ECO:0000256" key="4">
    <source>
        <dbReference type="ARBA" id="ARBA00022898"/>
    </source>
</evidence>
<dbReference type="GO" id="GO:0016740">
    <property type="term" value="F:transferase activity"/>
    <property type="evidence" value="ECO:0007669"/>
    <property type="project" value="UniProtKB-KW"/>
</dbReference>
<evidence type="ECO:0000256" key="1">
    <source>
        <dbReference type="ARBA" id="ARBA00001933"/>
    </source>
</evidence>
<evidence type="ECO:0000256" key="6">
    <source>
        <dbReference type="PIRSR" id="PIRSR602129-50"/>
    </source>
</evidence>
<dbReference type="Gene3D" id="3.40.640.10">
    <property type="entry name" value="Type I PLP-dependent aspartate aminotransferase-like (Major domain)"/>
    <property type="match status" value="1"/>
</dbReference>
<feature type="modified residue" description="N6-(pyridoxal phosphate)lysine" evidence="6">
    <location>
        <position position="232"/>
    </location>
</feature>
<keyword evidence="3" id="KW-0210">Decarboxylase</keyword>
<keyword evidence="5 7" id="KW-0456">Lyase</keyword>
<dbReference type="GO" id="GO:0016831">
    <property type="term" value="F:carboxy-lyase activity"/>
    <property type="evidence" value="ECO:0007669"/>
    <property type="project" value="UniProtKB-KW"/>
</dbReference>
<reference evidence="9" key="1">
    <citation type="journal article" date="2018" name="Nat. Microbiol.">
        <title>Leveraging single-cell genomics to expand the fungal tree of life.</title>
        <authorList>
            <person name="Ahrendt S.R."/>
            <person name="Quandt C.A."/>
            <person name="Ciobanu D."/>
            <person name="Clum A."/>
            <person name="Salamov A."/>
            <person name="Andreopoulos B."/>
            <person name="Cheng J.F."/>
            <person name="Woyke T."/>
            <person name="Pelin A."/>
            <person name="Henrissat B."/>
            <person name="Reynolds N.K."/>
            <person name="Benny G.L."/>
            <person name="Smith M.E."/>
            <person name="James T.Y."/>
            <person name="Grigoriev I.V."/>
        </authorList>
    </citation>
    <scope>NUCLEOTIDE SEQUENCE [LARGE SCALE GENOMIC DNA]</scope>
    <source>
        <strain evidence="9">RSA 468</strain>
    </source>
</reference>
<dbReference type="Gene3D" id="3.90.1150.170">
    <property type="match status" value="1"/>
</dbReference>
<evidence type="ECO:0000256" key="2">
    <source>
        <dbReference type="ARBA" id="ARBA00009533"/>
    </source>
</evidence>
<dbReference type="PROSITE" id="PS00392">
    <property type="entry name" value="DDC_GAD_HDC_YDC"/>
    <property type="match status" value="1"/>
</dbReference>
<protein>
    <submittedName>
        <fullName evidence="8">Pyridoxal phosphate-dependent transferase</fullName>
    </submittedName>
</protein>
<dbReference type="Proteomes" id="UP000268162">
    <property type="component" value="Unassembled WGS sequence"/>
</dbReference>
<organism evidence="8 9">
    <name type="scientific">Dimargaris cristalligena</name>
    <dbReference type="NCBI Taxonomy" id="215637"/>
    <lineage>
        <taxon>Eukaryota</taxon>
        <taxon>Fungi</taxon>
        <taxon>Fungi incertae sedis</taxon>
        <taxon>Zoopagomycota</taxon>
        <taxon>Kickxellomycotina</taxon>
        <taxon>Dimargaritomycetes</taxon>
        <taxon>Dimargaritales</taxon>
        <taxon>Dimargaritaceae</taxon>
        <taxon>Dimargaris</taxon>
    </lineage>
</organism>
<evidence type="ECO:0000256" key="3">
    <source>
        <dbReference type="ARBA" id="ARBA00022793"/>
    </source>
</evidence>
<dbReference type="InterPro" id="IPR015421">
    <property type="entry name" value="PyrdxlP-dep_Trfase_major"/>
</dbReference>
<keyword evidence="4 6" id="KW-0663">Pyridoxal phosphate</keyword>
<sequence>TLPTSVRSWNPRFMDKLYATTNPIGVLSELLLGLLNGNCHVFHVSPVLSLIEMTTVRELGKLFGYQADRCGGITNPGGAMSNLVATVTARNIQFPHLKEQGLAGGPRLTLFVSEQSHYSFIKAAFATGIGSRQVISVPCDTKGRMRVDLLDGLVRASLDRGEQPFMVVATAGTTVLGAFDPIEAIATLAQTYNLWLHVDASWGGNLIFSRKRGPALLRGTYQADSITINPHKMLGVPLQCSFLLTREARALAQSNTAEAHYLFHEPDGDQDANDYPVDLGESSLGCGRRPDALKMFLAWKYYGTDGFEARLDRALTNAQYLTGQLRKRSAQFRLVVEDPASLNVCFWYIPLAVRYDQLELTDPTEFRRRLGEATRSIHRQLRQDGQIMIDYSPLMVDSVQLPDFFRAVVNPPNLTVVDLDFIVDEIERIGAMLDA</sequence>
<dbReference type="PANTHER" id="PTHR45677">
    <property type="entry name" value="GLUTAMATE DECARBOXYLASE-RELATED"/>
    <property type="match status" value="1"/>
</dbReference>
<keyword evidence="8" id="KW-0808">Transferase</keyword>
<dbReference type="AlphaFoldDB" id="A0A4P9ZUM9"/>
<dbReference type="GO" id="GO:0019752">
    <property type="term" value="P:carboxylic acid metabolic process"/>
    <property type="evidence" value="ECO:0007669"/>
    <property type="project" value="InterPro"/>
</dbReference>
<dbReference type="EMBL" id="ML002518">
    <property type="protein sequence ID" value="RKP37257.1"/>
    <property type="molecule type" value="Genomic_DNA"/>
</dbReference>
<evidence type="ECO:0000313" key="9">
    <source>
        <dbReference type="Proteomes" id="UP000268162"/>
    </source>
</evidence>
<dbReference type="GO" id="GO:0005737">
    <property type="term" value="C:cytoplasm"/>
    <property type="evidence" value="ECO:0007669"/>
    <property type="project" value="TreeGrafter"/>
</dbReference>
<evidence type="ECO:0000256" key="7">
    <source>
        <dbReference type="RuleBase" id="RU000382"/>
    </source>
</evidence>
<dbReference type="PANTHER" id="PTHR45677:SF8">
    <property type="entry name" value="CYSTEINE SULFINIC ACID DECARBOXYLASE"/>
    <property type="match status" value="1"/>
</dbReference>
<dbReference type="InterPro" id="IPR015424">
    <property type="entry name" value="PyrdxlP-dep_Trfase"/>
</dbReference>
<name>A0A4P9ZUM9_9FUNG</name>
<dbReference type="GO" id="GO:0030170">
    <property type="term" value="F:pyridoxal phosphate binding"/>
    <property type="evidence" value="ECO:0007669"/>
    <property type="project" value="InterPro"/>
</dbReference>
<keyword evidence="9" id="KW-1185">Reference proteome</keyword>
<dbReference type="InterPro" id="IPR002129">
    <property type="entry name" value="PyrdxlP-dep_de-COase"/>
</dbReference>
<feature type="non-terminal residue" evidence="8">
    <location>
        <position position="1"/>
    </location>
</feature>
<evidence type="ECO:0000313" key="8">
    <source>
        <dbReference type="EMBL" id="RKP37257.1"/>
    </source>
</evidence>
<proteinExistence type="inferred from homology"/>
<evidence type="ECO:0000256" key="5">
    <source>
        <dbReference type="ARBA" id="ARBA00023239"/>
    </source>
</evidence>
<gene>
    <name evidence="8" type="ORF">BJ085DRAFT_24179</name>
</gene>
<comment type="cofactor">
    <cofactor evidence="1 6 7">
        <name>pyridoxal 5'-phosphate</name>
        <dbReference type="ChEBI" id="CHEBI:597326"/>
    </cofactor>
</comment>
<accession>A0A4P9ZUM9</accession>
<dbReference type="InterPro" id="IPR021115">
    <property type="entry name" value="Pyridoxal-P_BS"/>
</dbReference>
<comment type="similarity">
    <text evidence="2 7">Belongs to the group II decarboxylase family.</text>
</comment>
<dbReference type="STRING" id="215637.A0A4P9ZUM9"/>
<dbReference type="Pfam" id="PF00282">
    <property type="entry name" value="Pyridoxal_deC"/>
    <property type="match status" value="1"/>
</dbReference>
<dbReference type="SUPFAM" id="SSF53383">
    <property type="entry name" value="PLP-dependent transferases"/>
    <property type="match status" value="1"/>
</dbReference>